<proteinExistence type="inferred from homology"/>
<dbReference type="SMART" id="SM00822">
    <property type="entry name" value="PKS_KR"/>
    <property type="match status" value="1"/>
</dbReference>
<dbReference type="Gene3D" id="3.40.50.720">
    <property type="entry name" value="NAD(P)-binding Rossmann-like Domain"/>
    <property type="match status" value="1"/>
</dbReference>
<accession>A0ABV8IX55</accession>
<dbReference type="PANTHER" id="PTHR44196:SF1">
    <property type="entry name" value="DEHYDROGENASE_REDUCTASE SDR FAMILY MEMBER 7B"/>
    <property type="match status" value="1"/>
</dbReference>
<dbReference type="PANTHER" id="PTHR44196">
    <property type="entry name" value="DEHYDROGENASE/REDUCTASE SDR FAMILY MEMBER 7B"/>
    <property type="match status" value="1"/>
</dbReference>
<reference evidence="6" key="1">
    <citation type="journal article" date="2019" name="Int. J. Syst. Evol. Microbiol.">
        <title>The Global Catalogue of Microorganisms (GCM) 10K type strain sequencing project: providing services to taxonomists for standard genome sequencing and annotation.</title>
        <authorList>
            <consortium name="The Broad Institute Genomics Platform"/>
            <consortium name="The Broad Institute Genome Sequencing Center for Infectious Disease"/>
            <person name="Wu L."/>
            <person name="Ma J."/>
        </authorList>
    </citation>
    <scope>NUCLEOTIDE SEQUENCE [LARGE SCALE GENOMIC DNA]</scope>
    <source>
        <strain evidence="6">TBRC 5832</strain>
    </source>
</reference>
<dbReference type="Proteomes" id="UP001595867">
    <property type="component" value="Unassembled WGS sequence"/>
</dbReference>
<comment type="similarity">
    <text evidence="1 3">Belongs to the short-chain dehydrogenases/reductases (SDR) family.</text>
</comment>
<evidence type="ECO:0000313" key="6">
    <source>
        <dbReference type="Proteomes" id="UP001595867"/>
    </source>
</evidence>
<gene>
    <name evidence="5" type="ORF">ACFO0C_28370</name>
</gene>
<keyword evidence="2" id="KW-0560">Oxidoreductase</keyword>
<protein>
    <submittedName>
        <fullName evidence="5">SDR family oxidoreductase</fullName>
    </submittedName>
</protein>
<evidence type="ECO:0000256" key="2">
    <source>
        <dbReference type="ARBA" id="ARBA00023002"/>
    </source>
</evidence>
<dbReference type="InterPro" id="IPR057326">
    <property type="entry name" value="KR_dom"/>
</dbReference>
<evidence type="ECO:0000259" key="4">
    <source>
        <dbReference type="SMART" id="SM00822"/>
    </source>
</evidence>
<dbReference type="RefSeq" id="WP_378069749.1">
    <property type="nucleotide sequence ID" value="NZ_JBHSBL010000019.1"/>
</dbReference>
<feature type="domain" description="Ketoreductase" evidence="4">
    <location>
        <begin position="6"/>
        <end position="139"/>
    </location>
</feature>
<keyword evidence="6" id="KW-1185">Reference proteome</keyword>
<evidence type="ECO:0000256" key="1">
    <source>
        <dbReference type="ARBA" id="ARBA00006484"/>
    </source>
</evidence>
<name>A0ABV8IX55_9ACTN</name>
<dbReference type="SUPFAM" id="SSF51735">
    <property type="entry name" value="NAD(P)-binding Rossmann-fold domains"/>
    <property type="match status" value="1"/>
</dbReference>
<sequence length="245" mass="26038">MRIQDQTVLITGATRGIGRALTEQLTGLGASVIAVGRDPELLAGLHSERVTPYAVDLADPGAVDTFADEVTWRHPGLSVVINNAAVQVHADLLADDPPVRPELRREIAVNLDAVVAICAGLLPHLRQQPSAAVVNITTGLAVAPKRTAPVYCATKAGVRTFTRAIRYQCEQSAPHIRIAEAMMPLVDTDMTRGRGSGKISASTAAAAVIEGVRRGSPEIYIGKARLLPTLMRVSPSLGYRMLRNG</sequence>
<dbReference type="InterPro" id="IPR036291">
    <property type="entry name" value="NAD(P)-bd_dom_sf"/>
</dbReference>
<dbReference type="PRINTS" id="PR00081">
    <property type="entry name" value="GDHRDH"/>
</dbReference>
<dbReference type="InterPro" id="IPR002347">
    <property type="entry name" value="SDR_fam"/>
</dbReference>
<evidence type="ECO:0000256" key="3">
    <source>
        <dbReference type="RuleBase" id="RU000363"/>
    </source>
</evidence>
<comment type="caution">
    <text evidence="5">The sequence shown here is derived from an EMBL/GenBank/DDBJ whole genome shotgun (WGS) entry which is preliminary data.</text>
</comment>
<organism evidence="5 6">
    <name type="scientific">Actinoplanes subglobosus</name>
    <dbReference type="NCBI Taxonomy" id="1547892"/>
    <lineage>
        <taxon>Bacteria</taxon>
        <taxon>Bacillati</taxon>
        <taxon>Actinomycetota</taxon>
        <taxon>Actinomycetes</taxon>
        <taxon>Micromonosporales</taxon>
        <taxon>Micromonosporaceae</taxon>
        <taxon>Actinoplanes</taxon>
    </lineage>
</organism>
<dbReference type="EMBL" id="JBHSBL010000019">
    <property type="protein sequence ID" value="MFC4068864.1"/>
    <property type="molecule type" value="Genomic_DNA"/>
</dbReference>
<dbReference type="PRINTS" id="PR00080">
    <property type="entry name" value="SDRFAMILY"/>
</dbReference>
<dbReference type="Pfam" id="PF00106">
    <property type="entry name" value="adh_short"/>
    <property type="match status" value="1"/>
</dbReference>
<evidence type="ECO:0000313" key="5">
    <source>
        <dbReference type="EMBL" id="MFC4068864.1"/>
    </source>
</evidence>